<feature type="compositionally biased region" description="Gly residues" evidence="1">
    <location>
        <begin position="77"/>
        <end position="86"/>
    </location>
</feature>
<evidence type="ECO:0000256" key="1">
    <source>
        <dbReference type="SAM" id="MobiDB-lite"/>
    </source>
</evidence>
<comment type="caution">
    <text evidence="3">The sequence shown here is derived from an EMBL/GenBank/DDBJ whole genome shotgun (WGS) entry which is preliminary data.</text>
</comment>
<proteinExistence type="predicted"/>
<reference evidence="3 4" key="1">
    <citation type="submission" date="2024-08" db="EMBL/GenBank/DDBJ databases">
        <authorList>
            <person name="Cucini C."/>
            <person name="Frati F."/>
        </authorList>
    </citation>
    <scope>NUCLEOTIDE SEQUENCE [LARGE SCALE GENOMIC DNA]</scope>
</reference>
<organism evidence="3 4">
    <name type="scientific">Orchesella dallaii</name>
    <dbReference type="NCBI Taxonomy" id="48710"/>
    <lineage>
        <taxon>Eukaryota</taxon>
        <taxon>Metazoa</taxon>
        <taxon>Ecdysozoa</taxon>
        <taxon>Arthropoda</taxon>
        <taxon>Hexapoda</taxon>
        <taxon>Collembola</taxon>
        <taxon>Entomobryomorpha</taxon>
        <taxon>Entomobryoidea</taxon>
        <taxon>Orchesellidae</taxon>
        <taxon>Orchesellinae</taxon>
        <taxon>Orchesella</taxon>
    </lineage>
</organism>
<feature type="compositionally biased region" description="Polar residues" evidence="1">
    <location>
        <begin position="97"/>
        <end position="107"/>
    </location>
</feature>
<evidence type="ECO:0000256" key="2">
    <source>
        <dbReference type="SAM" id="SignalP"/>
    </source>
</evidence>
<dbReference type="EMBL" id="CAXLJM020000007">
    <property type="protein sequence ID" value="CAL8072782.1"/>
    <property type="molecule type" value="Genomic_DNA"/>
</dbReference>
<name>A0ABP1PTK8_9HEXA</name>
<feature type="chain" id="PRO_5045196638" evidence="2">
    <location>
        <begin position="24"/>
        <end position="107"/>
    </location>
</feature>
<gene>
    <name evidence="3" type="ORF">ODALV1_LOCUS2321</name>
</gene>
<evidence type="ECO:0000313" key="3">
    <source>
        <dbReference type="EMBL" id="CAL8072782.1"/>
    </source>
</evidence>
<feature type="signal peptide" evidence="2">
    <location>
        <begin position="1"/>
        <end position="23"/>
    </location>
</feature>
<keyword evidence="4" id="KW-1185">Reference proteome</keyword>
<feature type="region of interest" description="Disordered" evidence="1">
    <location>
        <begin position="77"/>
        <end position="107"/>
    </location>
</feature>
<sequence>MISIRRGLLAILLTLLAVVSSWSLPANHTEPAVGNVNHTSSSSNRTGRFLGGGFNFFNLAGSGNLFSGGGGGGSSNGGSGGFGGFGQSNSDFGNVGGNHQTNNYGRE</sequence>
<evidence type="ECO:0000313" key="4">
    <source>
        <dbReference type="Proteomes" id="UP001642540"/>
    </source>
</evidence>
<protein>
    <submittedName>
        <fullName evidence="3">Uncharacterized protein</fullName>
    </submittedName>
</protein>
<keyword evidence="2" id="KW-0732">Signal</keyword>
<dbReference type="Proteomes" id="UP001642540">
    <property type="component" value="Unassembled WGS sequence"/>
</dbReference>
<accession>A0ABP1PTK8</accession>